<evidence type="ECO:0000256" key="2">
    <source>
        <dbReference type="PIRSR" id="PIRSR000137-2"/>
    </source>
</evidence>
<dbReference type="PANTHER" id="PTHR11552">
    <property type="entry name" value="GLUCOSE-METHANOL-CHOLINE GMC OXIDOREDUCTASE"/>
    <property type="match status" value="1"/>
</dbReference>
<keyword evidence="3" id="KW-0732">Signal</keyword>
<dbReference type="Gene3D" id="3.50.50.60">
    <property type="entry name" value="FAD/NAD(P)-binding domain"/>
    <property type="match status" value="1"/>
</dbReference>
<gene>
    <name evidence="5" type="ORF">B0H67DRAFT_660322</name>
</gene>
<keyword evidence="2" id="KW-0285">Flavoprotein</keyword>
<evidence type="ECO:0000313" key="5">
    <source>
        <dbReference type="EMBL" id="KAK0726150.1"/>
    </source>
</evidence>
<keyword evidence="6" id="KW-1185">Reference proteome</keyword>
<feature type="chain" id="PRO_5041423251" description="Glucose-methanol-choline oxidoreductase N-terminal domain-containing protein" evidence="3">
    <location>
        <begin position="20"/>
        <end position="622"/>
    </location>
</feature>
<name>A0AA40B216_9PEZI</name>
<keyword evidence="2" id="KW-0274">FAD</keyword>
<dbReference type="GO" id="GO:0050660">
    <property type="term" value="F:flavin adenine dinucleotide binding"/>
    <property type="evidence" value="ECO:0007669"/>
    <property type="project" value="InterPro"/>
</dbReference>
<proteinExistence type="inferred from homology"/>
<feature type="signal peptide" evidence="3">
    <location>
        <begin position="1"/>
        <end position="19"/>
    </location>
</feature>
<organism evidence="5 6">
    <name type="scientific">Lasiosphaeris hirsuta</name>
    <dbReference type="NCBI Taxonomy" id="260670"/>
    <lineage>
        <taxon>Eukaryota</taxon>
        <taxon>Fungi</taxon>
        <taxon>Dikarya</taxon>
        <taxon>Ascomycota</taxon>
        <taxon>Pezizomycotina</taxon>
        <taxon>Sordariomycetes</taxon>
        <taxon>Sordariomycetidae</taxon>
        <taxon>Sordariales</taxon>
        <taxon>Lasiosphaeriaceae</taxon>
        <taxon>Lasiosphaeris</taxon>
    </lineage>
</organism>
<dbReference type="GO" id="GO:0016614">
    <property type="term" value="F:oxidoreductase activity, acting on CH-OH group of donors"/>
    <property type="evidence" value="ECO:0007669"/>
    <property type="project" value="InterPro"/>
</dbReference>
<dbReference type="SUPFAM" id="SSF54373">
    <property type="entry name" value="FAD-linked reductases, C-terminal domain"/>
    <property type="match status" value="1"/>
</dbReference>
<comment type="caution">
    <text evidence="5">The sequence shown here is derived from an EMBL/GenBank/DDBJ whole genome shotgun (WGS) entry which is preliminary data.</text>
</comment>
<feature type="binding site" evidence="2">
    <location>
        <position position="293"/>
    </location>
    <ligand>
        <name>FAD</name>
        <dbReference type="ChEBI" id="CHEBI:57692"/>
    </ligand>
</feature>
<dbReference type="PROSITE" id="PS00624">
    <property type="entry name" value="GMC_OXRED_2"/>
    <property type="match status" value="1"/>
</dbReference>
<dbReference type="InterPro" id="IPR007867">
    <property type="entry name" value="GMC_OxRtase_C"/>
</dbReference>
<dbReference type="EMBL" id="JAUKUA010000002">
    <property type="protein sequence ID" value="KAK0726150.1"/>
    <property type="molecule type" value="Genomic_DNA"/>
</dbReference>
<evidence type="ECO:0000256" key="3">
    <source>
        <dbReference type="SAM" id="SignalP"/>
    </source>
</evidence>
<dbReference type="SUPFAM" id="SSF51905">
    <property type="entry name" value="FAD/NAD(P)-binding domain"/>
    <property type="match status" value="1"/>
</dbReference>
<dbReference type="InterPro" id="IPR000172">
    <property type="entry name" value="GMC_OxRdtase_N"/>
</dbReference>
<accession>A0AA40B216</accession>
<dbReference type="PANTHER" id="PTHR11552:SF80">
    <property type="entry name" value="GMC OXIDOREDUCTASE"/>
    <property type="match status" value="1"/>
</dbReference>
<dbReference type="Pfam" id="PF00732">
    <property type="entry name" value="GMC_oxred_N"/>
    <property type="match status" value="1"/>
</dbReference>
<feature type="binding site" evidence="2">
    <location>
        <position position="132"/>
    </location>
    <ligand>
        <name>FAD</name>
        <dbReference type="ChEBI" id="CHEBI:57692"/>
    </ligand>
</feature>
<dbReference type="PIRSF" id="PIRSF000137">
    <property type="entry name" value="Alcohol_oxidase"/>
    <property type="match status" value="1"/>
</dbReference>
<sequence>MRSHLLSSLAILAAPAISAAESATYDYIVVGSGPGGGPLASNLARAGYSTLLIEAGGDESDNPTYSELGNFLEAANDEATRWDFWVKHSDDAQQDLKFHHNTWDTGDGTFYIGNDPPAGAKHLGIQYPRAAVLGGCAMHNAGVCSLPEDDQWNLVVNLTGDTSWEAPKMRKYLTQIEANEYLPAGNAAHGYKGWLKTSVGDLGWAKAPNTAAVKILDKFAQSIGVSSASSDRSTLFSPDILGDEPNKDQTSSLFNMVSHADSKGRRSTPGDFVKSTLADPAKFPLTLKLRTLVTKILFSNSTTESKPRAIGVEVMAGASLYKADPKHIPGTKGPVSQYFAKEVIISGGAFNSPQILKLSGIGPRAELEKLGIKVVKDLPGVGENLGDNYEASILAISKEPLNAGLTTSIFRTVNAATKNRNIFTWCGPFSFEGFWPGFPTNYGPNQWECAMVHIGPKSQAGSVKLVTADPQDTPDINFRFFQKQGAADLAELVAATNLLRQTWLAAANTTTAPFTELHPCPGELGKPTAGSCSDAAQAEYFKLQAYSHHATSSCSIGADADPLAVLDSKFRVRGVAGLRVVDASAFPVVPGAFPVVPTMILSQKATEDILAEAGKKPVKLRV</sequence>
<dbReference type="Proteomes" id="UP001172102">
    <property type="component" value="Unassembled WGS sequence"/>
</dbReference>
<evidence type="ECO:0000259" key="4">
    <source>
        <dbReference type="PROSITE" id="PS00624"/>
    </source>
</evidence>
<dbReference type="InterPro" id="IPR036188">
    <property type="entry name" value="FAD/NAD-bd_sf"/>
</dbReference>
<comment type="cofactor">
    <cofactor evidence="2">
        <name>FAD</name>
        <dbReference type="ChEBI" id="CHEBI:57692"/>
    </cofactor>
</comment>
<dbReference type="AlphaFoldDB" id="A0AA40B216"/>
<dbReference type="InterPro" id="IPR012132">
    <property type="entry name" value="GMC_OxRdtase"/>
</dbReference>
<feature type="binding site" evidence="2">
    <location>
        <begin position="140"/>
        <end position="143"/>
    </location>
    <ligand>
        <name>FAD</name>
        <dbReference type="ChEBI" id="CHEBI:57692"/>
    </ligand>
</feature>
<comment type="similarity">
    <text evidence="1">Belongs to the GMC oxidoreductase family.</text>
</comment>
<evidence type="ECO:0000256" key="1">
    <source>
        <dbReference type="ARBA" id="ARBA00010790"/>
    </source>
</evidence>
<dbReference type="Pfam" id="PF05199">
    <property type="entry name" value="GMC_oxred_C"/>
    <property type="match status" value="1"/>
</dbReference>
<feature type="domain" description="Glucose-methanol-choline oxidoreductase N-terminal" evidence="4">
    <location>
        <begin position="348"/>
        <end position="362"/>
    </location>
</feature>
<evidence type="ECO:0000313" key="6">
    <source>
        <dbReference type="Proteomes" id="UP001172102"/>
    </source>
</evidence>
<dbReference type="Gene3D" id="3.30.410.40">
    <property type="match status" value="1"/>
</dbReference>
<protein>
    <recommendedName>
        <fullName evidence="4">Glucose-methanol-choline oxidoreductase N-terminal domain-containing protein</fullName>
    </recommendedName>
</protein>
<reference evidence="5" key="1">
    <citation type="submission" date="2023-06" db="EMBL/GenBank/DDBJ databases">
        <title>Genome-scale phylogeny and comparative genomics of the fungal order Sordariales.</title>
        <authorList>
            <consortium name="Lawrence Berkeley National Laboratory"/>
            <person name="Hensen N."/>
            <person name="Bonometti L."/>
            <person name="Westerberg I."/>
            <person name="Brannstrom I.O."/>
            <person name="Guillou S."/>
            <person name="Cros-Aarteil S."/>
            <person name="Calhoun S."/>
            <person name="Haridas S."/>
            <person name="Kuo A."/>
            <person name="Mondo S."/>
            <person name="Pangilinan J."/>
            <person name="Riley R."/>
            <person name="Labutti K."/>
            <person name="Andreopoulos B."/>
            <person name="Lipzen A."/>
            <person name="Chen C."/>
            <person name="Yanf M."/>
            <person name="Daum C."/>
            <person name="Ng V."/>
            <person name="Clum A."/>
            <person name="Steindorff A."/>
            <person name="Ohm R."/>
            <person name="Martin F."/>
            <person name="Silar P."/>
            <person name="Natvig D."/>
            <person name="Lalanne C."/>
            <person name="Gautier V."/>
            <person name="Ament-Velasquez S.L."/>
            <person name="Kruys A."/>
            <person name="Hutchinson M.I."/>
            <person name="Powell A.J."/>
            <person name="Barry K."/>
            <person name="Miller A.N."/>
            <person name="Grigoriev I.V."/>
            <person name="Debuchy R."/>
            <person name="Gladieux P."/>
            <person name="Thoren M.H."/>
            <person name="Johannesson H."/>
        </authorList>
    </citation>
    <scope>NUCLEOTIDE SEQUENCE</scope>
    <source>
        <strain evidence="5">SMH4607-1</strain>
    </source>
</reference>